<accession>A0AAU7Q155</accession>
<reference evidence="1" key="1">
    <citation type="submission" date="2024-06" db="EMBL/GenBank/DDBJ databases">
        <authorList>
            <person name="Dussert Y."/>
            <person name="Peccoud J."/>
            <person name="Pigeault R."/>
        </authorList>
    </citation>
    <scope>NUCLEOTIDE SEQUENCE</scope>
    <source>
        <strain evidence="1">WArc</strain>
    </source>
</reference>
<protein>
    <submittedName>
        <fullName evidence="1">Uncharacterized protein</fullName>
    </submittedName>
</protein>
<organism evidence="1">
    <name type="scientific">Wolbachia endosymbiont of Armadillidium arcangelii</name>
    <dbReference type="NCBI Taxonomy" id="3158571"/>
    <lineage>
        <taxon>Bacteria</taxon>
        <taxon>Pseudomonadati</taxon>
        <taxon>Pseudomonadota</taxon>
        <taxon>Alphaproteobacteria</taxon>
        <taxon>Rickettsiales</taxon>
        <taxon>Anaplasmataceae</taxon>
        <taxon>Wolbachieae</taxon>
        <taxon>Wolbachia</taxon>
    </lineage>
</organism>
<sequence>MDFFFSLLSIRSLLNGHWYKCKSFADYRKELEQKSSYIVIRAEVVQYLDSSGELLKDSIKSVVHYTTFPKLKGGNSLDCEYFVQGKELISDRKPQLKDKFKGIIKLNALMAAKHKEGLSLVVPNAFFDRFSESGKKEAKRIFVNAAIEAAKEIEQDDKKYSGFCGTFVSAGKNQELNELISKSDVKSIAVNYGDLSALSRALTRGKFAETIMGEGVGYVGNGALSASGNIAVEENLTRKTLGETVLMFSGALKVLDKSVTGEKVCNLTEYAMRSKDHFSLIEHKIKDKNHLSIKCKIFNVIDQLCVLL</sequence>
<gene>
    <name evidence="1" type="ORF">ABLO99_06630</name>
</gene>
<evidence type="ECO:0000313" key="1">
    <source>
        <dbReference type="EMBL" id="XBS66860.1"/>
    </source>
</evidence>
<name>A0AAU7Q155_9RICK</name>
<dbReference type="EMBL" id="CP157942">
    <property type="protein sequence ID" value="XBS66860.1"/>
    <property type="molecule type" value="Genomic_DNA"/>
</dbReference>
<dbReference type="RefSeq" id="WP_349967333.1">
    <property type="nucleotide sequence ID" value="NZ_CP157942.1"/>
</dbReference>
<proteinExistence type="predicted"/>
<dbReference type="AlphaFoldDB" id="A0AAU7Q155"/>